<feature type="compositionally biased region" description="Low complexity" evidence="1">
    <location>
        <begin position="422"/>
        <end position="433"/>
    </location>
</feature>
<feature type="compositionally biased region" description="Polar residues" evidence="1">
    <location>
        <begin position="404"/>
        <end position="420"/>
    </location>
</feature>
<evidence type="ECO:0000313" key="2">
    <source>
        <dbReference type="EMBL" id="CEM45271.1"/>
    </source>
</evidence>
<sequence>MRSSRSNHTDPVEADFQRSSLQQRLSKLASNASGEGGPGGRGGETDTEVLGTVANFRRRSSVRLPPVEKCAREASFVGSGNPSTCKMGSRRHSQALFEDRQAAGLVDKILKQCMEEKVKDLAEKLSSKPNFLRMKRLYCMEQFVQEIEASEAAAAASEVDFDDEHTKRRGRRKGRSRIGPSSVCVLSSERGEGKALLTELRQTDLSDPAGVSRNFSILAEDVKTTEREKESPQQQETFCDVRESISWMPHSTQVEPASCLQRRRSHLRLHSDPRSETPRCPKPPSFPSSPSCSASASPFLPGLARGPSGRPLVSSMAQSVTLSQCTPSTGTGTGPDGGQAFPFLSPEVRGGGRKGPQFKRDSFQVRGGSGDEEGAESGHESKRSHGVPMHLSRLHGEGEGESPATFSPTVPRTPASTCSIGSARFRASRFSPSSHRRGTSQSVTHCMLQIQRESPLRPSLETQGSTDRQGNRRESEKVRGATSEERQEAIHDSNRHSASRPRTKMFEGASKSRSRSTPLNPPASGIHSCDEAADSKQTANVGGQADGVAVEEKKKERQKERTKQKELPDIALPWGPPLGALADSGPPSRSVSEDSPCSNWRRGRHMTEPPKSIGDRYGWEAMQLQQQFANLGALNAQKFV</sequence>
<feature type="compositionally biased region" description="Basic and acidic residues" evidence="1">
    <location>
        <begin position="269"/>
        <end position="279"/>
    </location>
</feature>
<feature type="compositionally biased region" description="Low complexity" evidence="1">
    <location>
        <begin position="288"/>
        <end position="299"/>
    </location>
</feature>
<protein>
    <submittedName>
        <fullName evidence="2">Uncharacterized protein</fullName>
    </submittedName>
</protein>
<organism evidence="2">
    <name type="scientific">Chromera velia CCMP2878</name>
    <dbReference type="NCBI Taxonomy" id="1169474"/>
    <lineage>
        <taxon>Eukaryota</taxon>
        <taxon>Sar</taxon>
        <taxon>Alveolata</taxon>
        <taxon>Colpodellida</taxon>
        <taxon>Chromeraceae</taxon>
        <taxon>Chromera</taxon>
    </lineage>
</organism>
<proteinExistence type="predicted"/>
<feature type="compositionally biased region" description="Polar residues" evidence="1">
    <location>
        <begin position="587"/>
        <end position="598"/>
    </location>
</feature>
<feature type="compositionally biased region" description="Polar residues" evidence="1">
    <location>
        <begin position="315"/>
        <end position="325"/>
    </location>
</feature>
<dbReference type="VEuPathDB" id="CryptoDB:Cvel_29008"/>
<feature type="compositionally biased region" description="Basic residues" evidence="1">
    <location>
        <begin position="167"/>
        <end position="176"/>
    </location>
</feature>
<feature type="region of interest" description="Disordered" evidence="1">
    <location>
        <begin position="1"/>
        <end position="50"/>
    </location>
</feature>
<feature type="region of interest" description="Disordered" evidence="1">
    <location>
        <begin position="268"/>
        <end position="614"/>
    </location>
</feature>
<feature type="compositionally biased region" description="Polar residues" evidence="1">
    <location>
        <begin position="17"/>
        <end position="33"/>
    </location>
</feature>
<reference evidence="2" key="1">
    <citation type="submission" date="2014-11" db="EMBL/GenBank/DDBJ databases">
        <authorList>
            <person name="Otto D Thomas"/>
            <person name="Naeem Raeece"/>
        </authorList>
    </citation>
    <scope>NUCLEOTIDE SEQUENCE</scope>
</reference>
<feature type="compositionally biased region" description="Basic and acidic residues" evidence="1">
    <location>
        <begin position="605"/>
        <end position="614"/>
    </location>
</feature>
<evidence type="ECO:0000256" key="1">
    <source>
        <dbReference type="SAM" id="MobiDB-lite"/>
    </source>
</evidence>
<dbReference type="AlphaFoldDB" id="A0A0G4HMB0"/>
<name>A0A0G4HMB0_9ALVE</name>
<gene>
    <name evidence="2" type="ORF">Cvel_29008</name>
</gene>
<feature type="compositionally biased region" description="Basic and acidic residues" evidence="1">
    <location>
        <begin position="469"/>
        <end position="495"/>
    </location>
</feature>
<feature type="compositionally biased region" description="Basic and acidic residues" evidence="1">
    <location>
        <begin position="550"/>
        <end position="568"/>
    </location>
</feature>
<dbReference type="EMBL" id="CDMZ01003144">
    <property type="protein sequence ID" value="CEM45271.1"/>
    <property type="molecule type" value="Genomic_DNA"/>
</dbReference>
<accession>A0A0G4HMB0</accession>
<feature type="region of interest" description="Disordered" evidence="1">
    <location>
        <begin position="154"/>
        <end position="182"/>
    </location>
</feature>